<protein>
    <submittedName>
        <fullName evidence="1">Uncharacterized protein</fullName>
    </submittedName>
</protein>
<gene>
    <name evidence="1" type="ORF">V6N11_049770</name>
</gene>
<proteinExistence type="predicted"/>
<dbReference type="Proteomes" id="UP001396334">
    <property type="component" value="Unassembled WGS sequence"/>
</dbReference>
<reference evidence="1 2" key="1">
    <citation type="journal article" date="2024" name="G3 (Bethesda)">
        <title>Genome assembly of Hibiscus sabdariffa L. provides insights into metabolisms of medicinal natural products.</title>
        <authorList>
            <person name="Kim T."/>
        </authorList>
    </citation>
    <scope>NUCLEOTIDE SEQUENCE [LARGE SCALE GENOMIC DNA]</scope>
    <source>
        <strain evidence="1">TK-2024</strain>
        <tissue evidence="1">Old leaves</tissue>
    </source>
</reference>
<evidence type="ECO:0000313" key="2">
    <source>
        <dbReference type="Proteomes" id="UP001396334"/>
    </source>
</evidence>
<sequence length="90" mass="10203">MPKPTLEDGFRRPQHSLPFMVELPTNAYATPNSPKCKDAYSHLWNTLTSDAAFLLSRFIPVNNNVCSNPGSEFHEQLQSEHPEIHLLVVE</sequence>
<dbReference type="EMBL" id="JBBPBN010000007">
    <property type="protein sequence ID" value="KAK9033583.1"/>
    <property type="molecule type" value="Genomic_DNA"/>
</dbReference>
<comment type="caution">
    <text evidence="1">The sequence shown here is derived from an EMBL/GenBank/DDBJ whole genome shotgun (WGS) entry which is preliminary data.</text>
</comment>
<keyword evidence="2" id="KW-1185">Reference proteome</keyword>
<organism evidence="1 2">
    <name type="scientific">Hibiscus sabdariffa</name>
    <name type="common">roselle</name>
    <dbReference type="NCBI Taxonomy" id="183260"/>
    <lineage>
        <taxon>Eukaryota</taxon>
        <taxon>Viridiplantae</taxon>
        <taxon>Streptophyta</taxon>
        <taxon>Embryophyta</taxon>
        <taxon>Tracheophyta</taxon>
        <taxon>Spermatophyta</taxon>
        <taxon>Magnoliopsida</taxon>
        <taxon>eudicotyledons</taxon>
        <taxon>Gunneridae</taxon>
        <taxon>Pentapetalae</taxon>
        <taxon>rosids</taxon>
        <taxon>malvids</taxon>
        <taxon>Malvales</taxon>
        <taxon>Malvaceae</taxon>
        <taxon>Malvoideae</taxon>
        <taxon>Hibiscus</taxon>
    </lineage>
</organism>
<evidence type="ECO:0000313" key="1">
    <source>
        <dbReference type="EMBL" id="KAK9033583.1"/>
    </source>
</evidence>
<accession>A0ABR2T7V8</accession>
<name>A0ABR2T7V8_9ROSI</name>